<name>A0A369JHV2_HYPMA</name>
<organism evidence="1 2">
    <name type="scientific">Hypsizygus marmoreus</name>
    <name type="common">White beech mushroom</name>
    <name type="synonym">Agaricus marmoreus</name>
    <dbReference type="NCBI Taxonomy" id="39966"/>
    <lineage>
        <taxon>Eukaryota</taxon>
        <taxon>Fungi</taxon>
        <taxon>Dikarya</taxon>
        <taxon>Basidiomycota</taxon>
        <taxon>Agaricomycotina</taxon>
        <taxon>Agaricomycetes</taxon>
        <taxon>Agaricomycetidae</taxon>
        <taxon>Agaricales</taxon>
        <taxon>Tricholomatineae</taxon>
        <taxon>Lyophyllaceae</taxon>
        <taxon>Hypsizygus</taxon>
    </lineage>
</organism>
<dbReference type="Proteomes" id="UP000076154">
    <property type="component" value="Unassembled WGS sequence"/>
</dbReference>
<dbReference type="InParanoid" id="A0A369JHV2"/>
<evidence type="ECO:0000313" key="2">
    <source>
        <dbReference type="Proteomes" id="UP000076154"/>
    </source>
</evidence>
<protein>
    <recommendedName>
        <fullName evidence="3">F-box domain-containing protein</fullName>
    </recommendedName>
</protein>
<evidence type="ECO:0000313" key="1">
    <source>
        <dbReference type="EMBL" id="RDB20892.1"/>
    </source>
</evidence>
<proteinExistence type="predicted"/>
<dbReference type="OrthoDB" id="2913000at2759"/>
<reference evidence="1" key="1">
    <citation type="submission" date="2018-04" db="EMBL/GenBank/DDBJ databases">
        <title>Whole genome sequencing of Hypsizygus marmoreus.</title>
        <authorList>
            <person name="Choi I.-G."/>
            <person name="Min B."/>
            <person name="Kim J.-G."/>
            <person name="Kim S."/>
            <person name="Oh Y.-L."/>
            <person name="Kong W.-S."/>
            <person name="Park H."/>
            <person name="Jeong J."/>
            <person name="Song E.-S."/>
        </authorList>
    </citation>
    <scope>NUCLEOTIDE SEQUENCE [LARGE SCALE GENOMIC DNA]</scope>
    <source>
        <strain evidence="1">51987-8</strain>
    </source>
</reference>
<accession>A0A369JHV2</accession>
<comment type="caution">
    <text evidence="1">The sequence shown here is derived from an EMBL/GenBank/DDBJ whole genome shotgun (WGS) entry which is preliminary data.</text>
</comment>
<sequence length="284" mass="32424">MLFNFPPEIEDLICEWTVSMRPHQPSDAWLATVSKRVQSRVEPILYETVILHRPSPYNRLSNVSDEQLFTVAVSHRPSAFFAAHLRNLMLFILVPSTACLCFLSVCTNLQSLAMWAPDSDALAAIVQLPLRSLDTDRNNVLRLAAGKWVLPDLKSLCIGEWPDCDTMPLNMEWAPGLMHVRVLVGRRRQNEILDDIRTLVQSTKELQSIAWQVRFAEKQHQVEVNLAKVHWIKEDPRVSLAKDPATRKDDVCEWEASEEYGYDVICSPRDHPVFKDVLSCADHA</sequence>
<evidence type="ECO:0008006" key="3">
    <source>
        <dbReference type="Google" id="ProtNLM"/>
    </source>
</evidence>
<keyword evidence="2" id="KW-1185">Reference proteome</keyword>
<dbReference type="EMBL" id="LUEZ02000056">
    <property type="protein sequence ID" value="RDB20892.1"/>
    <property type="molecule type" value="Genomic_DNA"/>
</dbReference>
<gene>
    <name evidence="1" type="ORF">Hypma_011986</name>
</gene>
<dbReference type="AlphaFoldDB" id="A0A369JHV2"/>